<dbReference type="HOGENOM" id="CLU_1915619_0_0_6"/>
<dbReference type="RefSeq" id="WP_000828173.1">
    <property type="nucleotide sequence ID" value="NC_011080.1"/>
</dbReference>
<evidence type="ECO:0000313" key="2">
    <source>
        <dbReference type="EMBL" id="ACF65167.1"/>
    </source>
</evidence>
<keyword evidence="1" id="KW-0472">Membrane</keyword>
<evidence type="ECO:0008006" key="4">
    <source>
        <dbReference type="Google" id="ProtNLM"/>
    </source>
</evidence>
<sequence length="155" mass="18275">MKRNRFFLSLLFMVLIVLFVILFFTWLGRENIKNDSAIRDVAKEEVDKLFSLYNKGEYAEIYDLSCDSFKNATARKDFLTVMETKMKILGEFKGRKLQYSNVINSKSVELYYRVDYINYSLIEEFNYIKNDGQKICLQAMFTDDAGKHGEVIKLH</sequence>
<proteinExistence type="predicted"/>
<accession>A0A0H3BWZ8</accession>
<dbReference type="EMBL" id="CP001113">
    <property type="protein sequence ID" value="ACF65167.1"/>
    <property type="molecule type" value="Genomic_DNA"/>
</dbReference>
<keyword evidence="1" id="KW-0812">Transmembrane</keyword>
<evidence type="ECO:0000313" key="3">
    <source>
        <dbReference type="Proteomes" id="UP000008824"/>
    </source>
</evidence>
<evidence type="ECO:0000256" key="1">
    <source>
        <dbReference type="SAM" id="Phobius"/>
    </source>
</evidence>
<dbReference type="Proteomes" id="UP000008824">
    <property type="component" value="Chromosome"/>
</dbReference>
<name>A0A0H3BWZ8_SALNS</name>
<keyword evidence="1" id="KW-1133">Transmembrane helix</keyword>
<protein>
    <recommendedName>
        <fullName evidence="4">Sugar tyrosine-protein kinase</fullName>
    </recommendedName>
</protein>
<feature type="transmembrane region" description="Helical" evidence="1">
    <location>
        <begin position="6"/>
        <end position="27"/>
    </location>
</feature>
<dbReference type="AlphaFoldDB" id="A0A0H3BWZ8"/>
<organism evidence="2 3">
    <name type="scientific">Salmonella newport (strain SL254)</name>
    <dbReference type="NCBI Taxonomy" id="423368"/>
    <lineage>
        <taxon>Bacteria</taxon>
        <taxon>Pseudomonadati</taxon>
        <taxon>Pseudomonadota</taxon>
        <taxon>Gammaproteobacteria</taxon>
        <taxon>Enterobacterales</taxon>
        <taxon>Enterobacteriaceae</taxon>
        <taxon>Salmonella</taxon>
    </lineage>
</organism>
<reference evidence="2 3" key="1">
    <citation type="journal article" date="2011" name="J. Bacteriol.">
        <title>Comparative genomics of 28 Salmonella enterica isolates: evidence for CRISPR-mediated adaptive sublineage evolution.</title>
        <authorList>
            <person name="Fricke W.F."/>
            <person name="Mammel M.K."/>
            <person name="McDermott P.F."/>
            <person name="Tartera C."/>
            <person name="White D.G."/>
            <person name="Leclerc J.E."/>
            <person name="Ravel J."/>
            <person name="Cebula T.A."/>
        </authorList>
    </citation>
    <scope>NUCLEOTIDE SEQUENCE [LARGE SCALE GENOMIC DNA]</scope>
    <source>
        <strain evidence="2 3">SL254</strain>
    </source>
</reference>
<gene>
    <name evidence="2" type="ordered locus">SNSL254_A0328</name>
</gene>
<dbReference type="KEGG" id="see:SNSL254_A0328"/>